<name>A0A9J5W436_SOLCO</name>
<dbReference type="InterPro" id="IPR000626">
    <property type="entry name" value="Ubiquitin-like_dom"/>
</dbReference>
<sequence length="123" mass="13597">MNLVIQILTGTLFHIRVAKDTSVADLKKEISNQEKLPENRLILMLDTGHGDSIMLNDDEISLVDYGVTDGSHFNLFFQLPDNNNNNNNNTNNNRNNGDGDNVSIVNPKTLVSQEDSVVTSVAK</sequence>
<gene>
    <name evidence="3" type="ORF">H5410_059917</name>
</gene>
<feature type="region of interest" description="Disordered" evidence="1">
    <location>
        <begin position="80"/>
        <end position="109"/>
    </location>
</feature>
<dbReference type="SUPFAM" id="SSF54236">
    <property type="entry name" value="Ubiquitin-like"/>
    <property type="match status" value="1"/>
</dbReference>
<dbReference type="AlphaFoldDB" id="A0A9J5W436"/>
<evidence type="ECO:0000259" key="2">
    <source>
        <dbReference type="PROSITE" id="PS50053"/>
    </source>
</evidence>
<dbReference type="Gene3D" id="3.10.20.90">
    <property type="entry name" value="Phosphatidylinositol 3-kinase Catalytic Subunit, Chain A, domain 1"/>
    <property type="match status" value="1"/>
</dbReference>
<dbReference type="GO" id="GO:0043130">
    <property type="term" value="F:ubiquitin binding"/>
    <property type="evidence" value="ECO:0007669"/>
    <property type="project" value="TreeGrafter"/>
</dbReference>
<evidence type="ECO:0000313" key="3">
    <source>
        <dbReference type="EMBL" id="KAG5570151.1"/>
    </source>
</evidence>
<dbReference type="PANTHER" id="PTHR10621">
    <property type="entry name" value="UV EXCISION REPAIR PROTEIN RAD23"/>
    <property type="match status" value="1"/>
</dbReference>
<dbReference type="SMART" id="SM00213">
    <property type="entry name" value="UBQ"/>
    <property type="match status" value="1"/>
</dbReference>
<evidence type="ECO:0000313" key="4">
    <source>
        <dbReference type="Proteomes" id="UP000824120"/>
    </source>
</evidence>
<dbReference type="Proteomes" id="UP000824120">
    <property type="component" value="Chromosome 12"/>
</dbReference>
<proteinExistence type="predicted"/>
<feature type="compositionally biased region" description="Low complexity" evidence="1">
    <location>
        <begin position="81"/>
        <end position="101"/>
    </location>
</feature>
<accession>A0A9J5W436</accession>
<dbReference type="Pfam" id="PF00240">
    <property type="entry name" value="ubiquitin"/>
    <property type="match status" value="1"/>
</dbReference>
<feature type="domain" description="Ubiquitin-like" evidence="2">
    <location>
        <begin position="1"/>
        <end position="82"/>
    </location>
</feature>
<dbReference type="GO" id="GO:0005654">
    <property type="term" value="C:nucleoplasm"/>
    <property type="evidence" value="ECO:0007669"/>
    <property type="project" value="TreeGrafter"/>
</dbReference>
<keyword evidence="4" id="KW-1185">Reference proteome</keyword>
<reference evidence="3 4" key="1">
    <citation type="submission" date="2020-09" db="EMBL/GenBank/DDBJ databases">
        <title>De no assembly of potato wild relative species, Solanum commersonii.</title>
        <authorList>
            <person name="Cho K."/>
        </authorList>
    </citation>
    <scope>NUCLEOTIDE SEQUENCE [LARGE SCALE GENOMIC DNA]</scope>
    <source>
        <strain evidence="3">LZ3.2</strain>
        <tissue evidence="3">Leaf</tissue>
    </source>
</reference>
<comment type="caution">
    <text evidence="3">The sequence shown here is derived from an EMBL/GenBank/DDBJ whole genome shotgun (WGS) entry which is preliminary data.</text>
</comment>
<dbReference type="OrthoDB" id="1298409at2759"/>
<evidence type="ECO:0000256" key="1">
    <source>
        <dbReference type="SAM" id="MobiDB-lite"/>
    </source>
</evidence>
<dbReference type="GO" id="GO:0031593">
    <property type="term" value="F:polyubiquitin modification-dependent protein binding"/>
    <property type="evidence" value="ECO:0007669"/>
    <property type="project" value="TreeGrafter"/>
</dbReference>
<dbReference type="PANTHER" id="PTHR10621:SF61">
    <property type="entry name" value="UBIQUITIN FAMILY PROTEIN"/>
    <property type="match status" value="1"/>
</dbReference>
<dbReference type="GO" id="GO:0043161">
    <property type="term" value="P:proteasome-mediated ubiquitin-dependent protein catabolic process"/>
    <property type="evidence" value="ECO:0007669"/>
    <property type="project" value="TreeGrafter"/>
</dbReference>
<dbReference type="GO" id="GO:0005829">
    <property type="term" value="C:cytosol"/>
    <property type="evidence" value="ECO:0007669"/>
    <property type="project" value="TreeGrafter"/>
</dbReference>
<organism evidence="3 4">
    <name type="scientific">Solanum commersonii</name>
    <name type="common">Commerson's wild potato</name>
    <name type="synonym">Commerson's nightshade</name>
    <dbReference type="NCBI Taxonomy" id="4109"/>
    <lineage>
        <taxon>Eukaryota</taxon>
        <taxon>Viridiplantae</taxon>
        <taxon>Streptophyta</taxon>
        <taxon>Embryophyta</taxon>
        <taxon>Tracheophyta</taxon>
        <taxon>Spermatophyta</taxon>
        <taxon>Magnoliopsida</taxon>
        <taxon>eudicotyledons</taxon>
        <taxon>Gunneridae</taxon>
        <taxon>Pentapetalae</taxon>
        <taxon>asterids</taxon>
        <taxon>lamiids</taxon>
        <taxon>Solanales</taxon>
        <taxon>Solanaceae</taxon>
        <taxon>Solanoideae</taxon>
        <taxon>Solaneae</taxon>
        <taxon>Solanum</taxon>
    </lineage>
</organism>
<dbReference type="EMBL" id="JACXVP010000012">
    <property type="protein sequence ID" value="KAG5570151.1"/>
    <property type="molecule type" value="Genomic_DNA"/>
</dbReference>
<protein>
    <recommendedName>
        <fullName evidence="2">Ubiquitin-like domain-containing protein</fullName>
    </recommendedName>
</protein>
<dbReference type="InterPro" id="IPR029071">
    <property type="entry name" value="Ubiquitin-like_domsf"/>
</dbReference>
<dbReference type="GO" id="GO:0070628">
    <property type="term" value="F:proteasome binding"/>
    <property type="evidence" value="ECO:0007669"/>
    <property type="project" value="TreeGrafter"/>
</dbReference>
<dbReference type="PROSITE" id="PS50053">
    <property type="entry name" value="UBIQUITIN_2"/>
    <property type="match status" value="1"/>
</dbReference>